<dbReference type="InterPro" id="IPR027417">
    <property type="entry name" value="P-loop_NTPase"/>
</dbReference>
<accession>A0ABT2Z7X4</accession>
<dbReference type="RefSeq" id="WP_263732872.1">
    <property type="nucleotide sequence ID" value="NZ_JAOWKY010000001.1"/>
</dbReference>
<dbReference type="InterPro" id="IPR026634">
    <property type="entry name" value="TPST-like"/>
</dbReference>
<dbReference type="SUPFAM" id="SSF52540">
    <property type="entry name" value="P-loop containing nucleoside triphosphate hydrolases"/>
    <property type="match status" value="1"/>
</dbReference>
<proteinExistence type="predicted"/>
<feature type="repeat" description="TPR" evidence="2">
    <location>
        <begin position="271"/>
        <end position="304"/>
    </location>
</feature>
<sequence length="721" mass="80792">MAPLTGAQIKTAYAEAMKLYAKKDVDAALSRLKWLEKARPDLPEPPYQIGRILTERFHTNLAMPYLEKAAQLKPAEPAIWMAWAEAVAVGAGPDEERSFLAALKKAPVPVNAKLLIQNRFGPLRKASHPATGGAAKTDLQRAIVVLGRGDPKGAEMMAGRIVARHPNSAAGFSILATAQATLGNQSAAQRNYLHAIRIDPNYAEAHDHLGRLFMGMNRQDEALRHFARALAIAPGLQSALMNLSNALIQTGNPAAALPLLTRVLAEQPDDAFALRTLGNAHTRLRNYAQAETVLLRALELTEDPEARTIALLAQAQTRQGKDDEAAENFERALAIDSDEPVAVVGKAVLLQTLGRFDEAQELFRKGFELDPLNGDTYRQFMASHKAQPGDPLIDKIKQHYQDDRLDDLNRMNMGYALAKAMEDTKEDESVFRYLDEANALMKKAFAYDISMRLREVESTKIAMNDVDWRARRIEGASACAPIFVTGLPRSGTTLVEQIISSHSQVEGGGELGELTKRAQQLIIRKEGIEHVKDMTDATIAALGKNFEEFLAPRFPGAPHVTDKSIQSYMYIGLFKLALPNSRMIVVRRDPRDNLYSMYKNRFPEGTHLYTYDQRDLVTFYGTFLEMLDFWRERVPEWFYEVHYEDLVSNPEEETRKLIAACGLEWEDACLNFHENKRKVETLSVFQVRQPITKASVQGWKRYEKDLKPMLDALREGGYVTD</sequence>
<dbReference type="PANTHER" id="PTHR12788:SF10">
    <property type="entry name" value="PROTEIN-TYROSINE SULFOTRANSFERASE"/>
    <property type="match status" value="1"/>
</dbReference>
<organism evidence="3 4">
    <name type="scientific">Albidovulum marisflavi</name>
    <dbReference type="NCBI Taxonomy" id="2984159"/>
    <lineage>
        <taxon>Bacteria</taxon>
        <taxon>Pseudomonadati</taxon>
        <taxon>Pseudomonadota</taxon>
        <taxon>Alphaproteobacteria</taxon>
        <taxon>Rhodobacterales</taxon>
        <taxon>Paracoccaceae</taxon>
        <taxon>Albidovulum</taxon>
    </lineage>
</organism>
<dbReference type="SUPFAM" id="SSF48452">
    <property type="entry name" value="TPR-like"/>
    <property type="match status" value="2"/>
</dbReference>
<evidence type="ECO:0000313" key="4">
    <source>
        <dbReference type="Proteomes" id="UP001652542"/>
    </source>
</evidence>
<dbReference type="Gene3D" id="1.25.40.10">
    <property type="entry name" value="Tetratricopeptide repeat domain"/>
    <property type="match status" value="3"/>
</dbReference>
<feature type="repeat" description="TPR" evidence="2">
    <location>
        <begin position="306"/>
        <end position="339"/>
    </location>
</feature>
<keyword evidence="2" id="KW-0802">TPR repeat</keyword>
<dbReference type="Proteomes" id="UP001652542">
    <property type="component" value="Unassembled WGS sequence"/>
</dbReference>
<dbReference type="Pfam" id="PF13176">
    <property type="entry name" value="TPR_7"/>
    <property type="match status" value="1"/>
</dbReference>
<comment type="caution">
    <text evidence="3">The sequence shown here is derived from an EMBL/GenBank/DDBJ whole genome shotgun (WGS) entry which is preliminary data.</text>
</comment>
<dbReference type="Pfam" id="PF14559">
    <property type="entry name" value="TPR_19"/>
    <property type="match status" value="2"/>
</dbReference>
<keyword evidence="1" id="KW-0808">Transferase</keyword>
<feature type="repeat" description="TPR" evidence="2">
    <location>
        <begin position="203"/>
        <end position="236"/>
    </location>
</feature>
<dbReference type="InterPro" id="IPR011990">
    <property type="entry name" value="TPR-like_helical_dom_sf"/>
</dbReference>
<keyword evidence="4" id="KW-1185">Reference proteome</keyword>
<gene>
    <name evidence="3" type="ORF">OEW28_01015</name>
</gene>
<dbReference type="PROSITE" id="PS50005">
    <property type="entry name" value="TPR"/>
    <property type="match status" value="4"/>
</dbReference>
<name>A0ABT2Z7X4_9RHOB</name>
<evidence type="ECO:0000256" key="2">
    <source>
        <dbReference type="PROSITE-ProRule" id="PRU00339"/>
    </source>
</evidence>
<dbReference type="Gene3D" id="3.40.50.300">
    <property type="entry name" value="P-loop containing nucleotide triphosphate hydrolases"/>
    <property type="match status" value="1"/>
</dbReference>
<dbReference type="PANTHER" id="PTHR12788">
    <property type="entry name" value="PROTEIN-TYROSINE SULFOTRANSFERASE 2"/>
    <property type="match status" value="1"/>
</dbReference>
<evidence type="ECO:0000256" key="1">
    <source>
        <dbReference type="ARBA" id="ARBA00022679"/>
    </source>
</evidence>
<feature type="repeat" description="TPR" evidence="2">
    <location>
        <begin position="340"/>
        <end position="373"/>
    </location>
</feature>
<dbReference type="Pfam" id="PF13469">
    <property type="entry name" value="Sulfotransfer_3"/>
    <property type="match status" value="1"/>
</dbReference>
<evidence type="ECO:0000313" key="3">
    <source>
        <dbReference type="EMBL" id="MCV2867206.1"/>
    </source>
</evidence>
<dbReference type="EMBL" id="JAOWKY010000001">
    <property type="protein sequence ID" value="MCV2867206.1"/>
    <property type="molecule type" value="Genomic_DNA"/>
</dbReference>
<protein>
    <submittedName>
        <fullName evidence="3">Sulfotransferase</fullName>
    </submittedName>
</protein>
<reference evidence="3 4" key="1">
    <citation type="submission" date="2022-10" db="EMBL/GenBank/DDBJ databases">
        <title>Defluviimonas sp. nov., isolated from ocean surface water.</title>
        <authorList>
            <person name="He W."/>
            <person name="Wang L."/>
            <person name="Zhang D.-F."/>
        </authorList>
    </citation>
    <scope>NUCLEOTIDE SEQUENCE [LARGE SCALE GENOMIC DNA]</scope>
    <source>
        <strain evidence="3 4">WL0002</strain>
    </source>
</reference>
<dbReference type="InterPro" id="IPR019734">
    <property type="entry name" value="TPR_rpt"/>
</dbReference>
<dbReference type="SMART" id="SM00028">
    <property type="entry name" value="TPR"/>
    <property type="match status" value="6"/>
</dbReference>